<organism evidence="2">
    <name type="scientific">Laccaria bicolor (strain S238N-H82 / ATCC MYA-4686)</name>
    <name type="common">Bicoloured deceiver</name>
    <name type="synonym">Laccaria laccata var. bicolor</name>
    <dbReference type="NCBI Taxonomy" id="486041"/>
    <lineage>
        <taxon>Eukaryota</taxon>
        <taxon>Fungi</taxon>
        <taxon>Dikarya</taxon>
        <taxon>Basidiomycota</taxon>
        <taxon>Agaricomycotina</taxon>
        <taxon>Agaricomycetes</taxon>
        <taxon>Agaricomycetidae</taxon>
        <taxon>Agaricales</taxon>
        <taxon>Agaricineae</taxon>
        <taxon>Hydnangiaceae</taxon>
        <taxon>Laccaria</taxon>
    </lineage>
</organism>
<proteinExistence type="predicted"/>
<dbReference type="RefSeq" id="XP_001877891.1">
    <property type="nucleotide sequence ID" value="XM_001877856.1"/>
</dbReference>
<gene>
    <name evidence="1" type="ORF">LACBIDRAFT_314055</name>
</gene>
<keyword evidence="2" id="KW-1185">Reference proteome</keyword>
<accession>B0D1G8</accession>
<name>B0D1G8_LACBS</name>
<dbReference type="GeneID" id="6073370"/>
<dbReference type="Proteomes" id="UP000001194">
    <property type="component" value="Unassembled WGS sequence"/>
</dbReference>
<dbReference type="KEGG" id="lbc:LACBIDRAFT_314055"/>
<dbReference type="HOGENOM" id="CLU_2133935_0_0_1"/>
<dbReference type="AlphaFoldDB" id="B0D1G8"/>
<protein>
    <submittedName>
        <fullName evidence="1">Predicted protein</fullName>
    </submittedName>
</protein>
<sequence>MGQFYHHGFTTQLSFVAITFNSSFIPLIALDETGDNAAGIHALVSSLPLTPRKRAAIPHAYKDRIRADFTAEKGKPCSALTVESPKYTKYWAPSGWLHKCVAQLAGRRRLIVM</sequence>
<evidence type="ECO:0000313" key="2">
    <source>
        <dbReference type="Proteomes" id="UP000001194"/>
    </source>
</evidence>
<evidence type="ECO:0000313" key="1">
    <source>
        <dbReference type="EMBL" id="EDR11994.1"/>
    </source>
</evidence>
<dbReference type="InParanoid" id="B0D1G8"/>
<reference evidence="1 2" key="1">
    <citation type="journal article" date="2008" name="Nature">
        <title>The genome of Laccaria bicolor provides insights into mycorrhizal symbiosis.</title>
        <authorList>
            <person name="Martin F."/>
            <person name="Aerts A."/>
            <person name="Ahren D."/>
            <person name="Brun A."/>
            <person name="Danchin E.G.J."/>
            <person name="Duchaussoy F."/>
            <person name="Gibon J."/>
            <person name="Kohler A."/>
            <person name="Lindquist E."/>
            <person name="Pereda V."/>
            <person name="Salamov A."/>
            <person name="Shapiro H.J."/>
            <person name="Wuyts J."/>
            <person name="Blaudez D."/>
            <person name="Buee M."/>
            <person name="Brokstein P."/>
            <person name="Canbaeck B."/>
            <person name="Cohen D."/>
            <person name="Courty P.E."/>
            <person name="Coutinho P.M."/>
            <person name="Delaruelle C."/>
            <person name="Detter J.C."/>
            <person name="Deveau A."/>
            <person name="DiFazio S."/>
            <person name="Duplessis S."/>
            <person name="Fraissinet-Tachet L."/>
            <person name="Lucic E."/>
            <person name="Frey-Klett P."/>
            <person name="Fourrey C."/>
            <person name="Feussner I."/>
            <person name="Gay G."/>
            <person name="Grimwood J."/>
            <person name="Hoegger P.J."/>
            <person name="Jain P."/>
            <person name="Kilaru S."/>
            <person name="Labbe J."/>
            <person name="Lin Y.C."/>
            <person name="Legue V."/>
            <person name="Le Tacon F."/>
            <person name="Marmeisse R."/>
            <person name="Melayah D."/>
            <person name="Montanini B."/>
            <person name="Muratet M."/>
            <person name="Nehls U."/>
            <person name="Niculita-Hirzel H."/>
            <person name="Oudot-Le Secq M.P."/>
            <person name="Peter M."/>
            <person name="Quesneville H."/>
            <person name="Rajashekar B."/>
            <person name="Reich M."/>
            <person name="Rouhier N."/>
            <person name="Schmutz J."/>
            <person name="Yin T."/>
            <person name="Chalot M."/>
            <person name="Henrissat B."/>
            <person name="Kuees U."/>
            <person name="Lucas S."/>
            <person name="Van de Peer Y."/>
            <person name="Podila G.K."/>
            <person name="Polle A."/>
            <person name="Pukkila P.J."/>
            <person name="Richardson P.M."/>
            <person name="Rouze P."/>
            <person name="Sanders I.R."/>
            <person name="Stajich J.E."/>
            <person name="Tunlid A."/>
            <person name="Tuskan G."/>
            <person name="Grigoriev I.V."/>
        </authorList>
    </citation>
    <scope>NUCLEOTIDE SEQUENCE [LARGE SCALE GENOMIC DNA]</scope>
    <source>
        <strain evidence="2">S238N-H82 / ATCC MYA-4686</strain>
    </source>
</reference>
<dbReference type="EMBL" id="DS547095">
    <property type="protein sequence ID" value="EDR11994.1"/>
    <property type="molecule type" value="Genomic_DNA"/>
</dbReference>